<organism evidence="1 2">
    <name type="scientific">Ruminococcus bicirculans</name>
    <name type="common">ex Wegman et al. 2014</name>
    <dbReference type="NCBI Taxonomy" id="1160721"/>
    <lineage>
        <taxon>Bacteria</taxon>
        <taxon>Bacillati</taxon>
        <taxon>Bacillota</taxon>
        <taxon>Clostridia</taxon>
        <taxon>Eubacteriales</taxon>
        <taxon>Oscillospiraceae</taxon>
        <taxon>Ruminococcus</taxon>
    </lineage>
</organism>
<evidence type="ECO:0000313" key="2">
    <source>
        <dbReference type="Proteomes" id="UP001206236"/>
    </source>
</evidence>
<dbReference type="EMBL" id="JANGCN010000001">
    <property type="protein sequence ID" value="MCQ5151684.1"/>
    <property type="molecule type" value="Genomic_DNA"/>
</dbReference>
<reference evidence="1" key="1">
    <citation type="submission" date="2022-06" db="EMBL/GenBank/DDBJ databases">
        <title>Isolation of gut microbiota from human fecal samples.</title>
        <authorList>
            <person name="Pamer E.G."/>
            <person name="Barat B."/>
            <person name="Waligurski E."/>
            <person name="Medina S."/>
            <person name="Paddock L."/>
            <person name="Mostad J."/>
        </authorList>
    </citation>
    <scope>NUCLEOTIDE SEQUENCE</scope>
    <source>
        <strain evidence="1">DFI.5.57</strain>
    </source>
</reference>
<comment type="caution">
    <text evidence="1">The sequence shown here is derived from an EMBL/GenBank/DDBJ whole genome shotgun (WGS) entry which is preliminary data.</text>
</comment>
<name>A0AAW5KDQ2_9FIRM</name>
<dbReference type="Proteomes" id="UP001206236">
    <property type="component" value="Unassembled WGS sequence"/>
</dbReference>
<proteinExistence type="predicted"/>
<dbReference type="RefSeq" id="WP_256321319.1">
    <property type="nucleotide sequence ID" value="NZ_JANGCN010000001.1"/>
</dbReference>
<evidence type="ECO:0000313" key="1">
    <source>
        <dbReference type="EMBL" id="MCQ5151684.1"/>
    </source>
</evidence>
<gene>
    <name evidence="1" type="ORF">NE632_00050</name>
</gene>
<sequence length="427" mass="49263">MAEKENIKDKLENLKEGHRKSNKDIIESLFAILGYLKNNTDVDNPTSQTQMRKVEEISEYLGTKSTFHNKMVNMAIALDSADGVTLNERRDCRLMFDSIDALIKEYESDEYFDDDDDELTLAEKINSVRGIYYNHPFSKSEVTDLINAVKMSKAIDEDKKPDLIERIKTELASSHYKEYTCPIYNTENTDSQGLRENLNTIQQAISNRQQIAFKFNFYTTEYDLKASQYILKPVLTKRKDTFVSPHFIVADKGRFYMLGCFESDKPRYTEGKKKLCIYRIDLMSDIKIRKIGKSFAVATGADKVNNAVQGSSYERFKNNHLGMSYDSPSTVTLKVRNPYKTGTNNLTFIHDSFGEDYKITTEAYKKEHKLLKNQTDFEIVEVRTSPYGIVNWALQYSDKVEVLGPENVVKSIKERVEELSKKYNVNV</sequence>
<dbReference type="AlphaFoldDB" id="A0AAW5KDQ2"/>
<accession>A0AAW5KDQ2</accession>
<protein>
    <submittedName>
        <fullName evidence="1">WYL domain-containing protein</fullName>
    </submittedName>
</protein>